<feature type="active site" description="Acyl-ester intermediate" evidence="2">
    <location>
        <position position="187"/>
    </location>
</feature>
<evidence type="ECO:0000313" key="5">
    <source>
        <dbReference type="Proteomes" id="UP000001593"/>
    </source>
</evidence>
<dbReference type="Gene3D" id="3.90.1300.10">
    <property type="entry name" value="Amidase signature (AS) domain"/>
    <property type="match status" value="1"/>
</dbReference>
<keyword evidence="5" id="KW-1185">Reference proteome</keyword>
<protein>
    <recommendedName>
        <fullName evidence="3">Amidase domain-containing protein</fullName>
    </recommendedName>
</protein>
<dbReference type="PANTHER" id="PTHR43372:SF4">
    <property type="entry name" value="FATTY-ACID AMIDE HYDROLASE 2"/>
    <property type="match status" value="1"/>
</dbReference>
<reference evidence="4 5" key="1">
    <citation type="journal article" date="2007" name="Science">
        <title>Sea anemone genome reveals ancestral eumetazoan gene repertoire and genomic organization.</title>
        <authorList>
            <person name="Putnam N.H."/>
            <person name="Srivastava M."/>
            <person name="Hellsten U."/>
            <person name="Dirks B."/>
            <person name="Chapman J."/>
            <person name="Salamov A."/>
            <person name="Terry A."/>
            <person name="Shapiro H."/>
            <person name="Lindquist E."/>
            <person name="Kapitonov V.V."/>
            <person name="Jurka J."/>
            <person name="Genikhovich G."/>
            <person name="Grigoriev I.V."/>
            <person name="Lucas S.M."/>
            <person name="Steele R.E."/>
            <person name="Finnerty J.R."/>
            <person name="Technau U."/>
            <person name="Martindale M.Q."/>
            <person name="Rokhsar D.S."/>
        </authorList>
    </citation>
    <scope>NUCLEOTIDE SEQUENCE [LARGE SCALE GENOMIC DNA]</scope>
    <source>
        <strain evidence="5">CH2 X CH6</strain>
    </source>
</reference>
<dbReference type="EMBL" id="DS469978">
    <property type="protein sequence ID" value="EDO30796.1"/>
    <property type="molecule type" value="Genomic_DNA"/>
</dbReference>
<organism evidence="4 5">
    <name type="scientific">Nematostella vectensis</name>
    <name type="common">Starlet sea anemone</name>
    <dbReference type="NCBI Taxonomy" id="45351"/>
    <lineage>
        <taxon>Eukaryota</taxon>
        <taxon>Metazoa</taxon>
        <taxon>Cnidaria</taxon>
        <taxon>Anthozoa</taxon>
        <taxon>Hexacorallia</taxon>
        <taxon>Actiniaria</taxon>
        <taxon>Edwardsiidae</taxon>
        <taxon>Nematostella</taxon>
    </lineage>
</organism>
<dbReference type="SUPFAM" id="SSF75304">
    <property type="entry name" value="Amidase signature (AS) enzymes"/>
    <property type="match status" value="1"/>
</dbReference>
<evidence type="ECO:0000256" key="2">
    <source>
        <dbReference type="PIRSR" id="PIRSR001221-1"/>
    </source>
</evidence>
<feature type="domain" description="Amidase" evidence="3">
    <location>
        <begin position="25"/>
        <end position="466"/>
    </location>
</feature>
<dbReference type="OMA" id="LPTTWGM"/>
<sequence length="489" mass="53769">MDPLLHLSATKLAKKIRELEVSSEEVIEIYIKRIREINTKINAVVDDCFREAIDEARDVDELLKNMGKDEREKMGKRKPLLGVPFTAKESFSAKGMPNCSGLMARKDFRAAEDAPVVERLRLAGAILIAVTNCSELCMWWESANRVYGRTCNPFDTARIAGGSSGGEGAVLGGAGSVIGIGADIGGSIRMPSFFNGVFGHKPSPDVVPNAGQFPNAEGQEVHFLCTGPMCRYAEDLLPLLQIMAGENGVKLKLDEEVDVSKLKFYSIEDGVGNFLVSKLDSELREAQRNVCSKLEEKLGVKVEVIMMGKFQYSLQIWARMMATSGGKPFCHYMGNEVEQVNPFWEFLKAIFGLSSHTLPAIGLGMLEKFESLVPQGTTQAYLQMAQELRQELQRILGENGVLIFPSHPTLALRHNMPMFYPFNFAYTGIFNVLYMPSTQCPAGLSKSGLPMGVQVVAANGQDHLTLAVAMVIEELVGGWDRLCASKQKI</sequence>
<name>A7SZS0_NEMVE</name>
<dbReference type="InterPro" id="IPR036928">
    <property type="entry name" value="AS_sf"/>
</dbReference>
<accession>A7SZS0</accession>
<dbReference type="InterPro" id="IPR023631">
    <property type="entry name" value="Amidase_dom"/>
</dbReference>
<gene>
    <name evidence="4" type="ORF">NEMVEDRAFT_v1g248257</name>
</gene>
<dbReference type="InParanoid" id="A7SZS0"/>
<dbReference type="STRING" id="45351.A7SZS0"/>
<dbReference type="KEGG" id="nve:5501624"/>
<evidence type="ECO:0000256" key="1">
    <source>
        <dbReference type="ARBA" id="ARBA00009199"/>
    </source>
</evidence>
<dbReference type="PANTHER" id="PTHR43372">
    <property type="entry name" value="FATTY-ACID AMIDE HYDROLASE"/>
    <property type="match status" value="1"/>
</dbReference>
<dbReference type="HOGENOM" id="CLU_009600_16_1_1"/>
<evidence type="ECO:0000259" key="3">
    <source>
        <dbReference type="Pfam" id="PF01425"/>
    </source>
</evidence>
<feature type="active site" description="Charge relay system" evidence="2">
    <location>
        <position position="88"/>
    </location>
</feature>
<dbReference type="eggNOG" id="KOG1212">
    <property type="taxonomic scope" value="Eukaryota"/>
</dbReference>
<dbReference type="PROSITE" id="PS00571">
    <property type="entry name" value="AMIDASES"/>
    <property type="match status" value="1"/>
</dbReference>
<dbReference type="PhylomeDB" id="A7SZS0"/>
<dbReference type="AlphaFoldDB" id="A7SZS0"/>
<dbReference type="Proteomes" id="UP000001593">
    <property type="component" value="Unassembled WGS sequence"/>
</dbReference>
<dbReference type="InterPro" id="IPR020556">
    <property type="entry name" value="Amidase_CS"/>
</dbReference>
<feature type="active site" description="Charge relay system" evidence="2">
    <location>
        <position position="163"/>
    </location>
</feature>
<dbReference type="PIRSF" id="PIRSF001221">
    <property type="entry name" value="Amidase_fungi"/>
    <property type="match status" value="1"/>
</dbReference>
<comment type="similarity">
    <text evidence="1">Belongs to the amidase family.</text>
</comment>
<dbReference type="InterPro" id="IPR052739">
    <property type="entry name" value="FAAH2"/>
</dbReference>
<proteinExistence type="inferred from homology"/>
<evidence type="ECO:0000313" key="4">
    <source>
        <dbReference type="EMBL" id="EDO30796.1"/>
    </source>
</evidence>
<dbReference type="Pfam" id="PF01425">
    <property type="entry name" value="Amidase"/>
    <property type="match status" value="1"/>
</dbReference>